<dbReference type="SUPFAM" id="SSF54197">
    <property type="entry name" value="HIT-like"/>
    <property type="match status" value="1"/>
</dbReference>
<name>A0ABM4D7G0_HYDVU</name>
<evidence type="ECO:0000313" key="1">
    <source>
        <dbReference type="Proteomes" id="UP001652625"/>
    </source>
</evidence>
<dbReference type="GeneID" id="100211359"/>
<dbReference type="PANTHER" id="PTHR34714:SF3">
    <property type="match status" value="1"/>
</dbReference>
<protein>
    <submittedName>
        <fullName evidence="2">Uncharacterized protein LOC100211359</fullName>
    </submittedName>
</protein>
<accession>A0ABM4D7G0</accession>
<proteinExistence type="predicted"/>
<gene>
    <name evidence="2" type="primary">LOC100211359</name>
</gene>
<evidence type="ECO:0000313" key="2">
    <source>
        <dbReference type="RefSeq" id="XP_065670254.1"/>
    </source>
</evidence>
<dbReference type="InterPro" id="IPR036265">
    <property type="entry name" value="HIT-like_sf"/>
</dbReference>
<reference evidence="2" key="1">
    <citation type="submission" date="2025-08" db="UniProtKB">
        <authorList>
            <consortium name="RefSeq"/>
        </authorList>
    </citation>
    <scope>IDENTIFICATION</scope>
</reference>
<dbReference type="PANTHER" id="PTHR34714">
    <property type="entry name" value="EGF-LIKE DOMAIN-CONTAINING PROTEIN"/>
    <property type="match status" value="1"/>
</dbReference>
<dbReference type="Proteomes" id="UP001652625">
    <property type="component" value="Chromosome 12"/>
</dbReference>
<organism evidence="1 2">
    <name type="scientific">Hydra vulgaris</name>
    <name type="common">Hydra</name>
    <name type="synonym">Hydra attenuata</name>
    <dbReference type="NCBI Taxonomy" id="6087"/>
    <lineage>
        <taxon>Eukaryota</taxon>
        <taxon>Metazoa</taxon>
        <taxon>Cnidaria</taxon>
        <taxon>Hydrozoa</taxon>
        <taxon>Hydroidolina</taxon>
        <taxon>Anthoathecata</taxon>
        <taxon>Aplanulata</taxon>
        <taxon>Hydridae</taxon>
        <taxon>Hydra</taxon>
    </lineage>
</organism>
<sequence length="405" mass="46853">MSVGRLSCKSIFDFAETFLNVQKSGSLDKDWLLINQMFDVNISYGEMHIPKPFYSKIQKWFGKIDDKNAEEAVLRVEKQTIVRVVNKWTYQQTLFNPLRSCRPMNNNFENRSYTDISDELQTIPDKCDFCSPLSYTAIDLWGRIERDTCLTASNCAKYDGQHSLVIFKDHSPLKYNKEKLYDIMSICEEWFQCAHNQNPSAIFPMFNWNCKGQAGASQSHGHAHLLLAEKFHFGKWEFLKNCNERYQDEYPGRNYFLDLIQNSKVLGLTKTIGTAHILTNLTPTFGYDLLIISWNFDNDFRDAIDSGLKTLTKRFKSVTFNVGIHFPPLENGKLRKRMDLSTMQDMLTKKKPNMPFICYMVDRGDPNNNRYTSDVCGMVLSGSSIVSRDPFQIASVVKIPDILWE</sequence>
<dbReference type="RefSeq" id="XP_065670254.1">
    <property type="nucleotide sequence ID" value="XM_065814182.1"/>
</dbReference>
<keyword evidence="1" id="KW-1185">Reference proteome</keyword>